<dbReference type="PANTHER" id="PTHR11011">
    <property type="entry name" value="MALE STERILITY PROTEIN 2-RELATED"/>
    <property type="match status" value="1"/>
</dbReference>
<comment type="similarity">
    <text evidence="2 10">Belongs to the fatty acyl-CoA reductase family.</text>
</comment>
<dbReference type="InterPro" id="IPR036291">
    <property type="entry name" value="NAD(P)-bd_dom_sf"/>
</dbReference>
<reference evidence="13 14" key="1">
    <citation type="submission" date="2025-04" db="UniProtKB">
        <authorList>
            <consortium name="RefSeq"/>
        </authorList>
    </citation>
    <scope>IDENTIFICATION</scope>
    <source>
        <tissue evidence="13 14">Whole insect</tissue>
    </source>
</reference>
<dbReference type="GO" id="GO:0016020">
    <property type="term" value="C:membrane"/>
    <property type="evidence" value="ECO:0007669"/>
    <property type="project" value="UniProtKB-SubCell"/>
</dbReference>
<evidence type="ECO:0000256" key="7">
    <source>
        <dbReference type="ARBA" id="ARBA00023098"/>
    </source>
</evidence>
<evidence type="ECO:0000256" key="4">
    <source>
        <dbReference type="ARBA" id="ARBA00022692"/>
    </source>
</evidence>
<evidence type="ECO:0000259" key="12">
    <source>
        <dbReference type="Pfam" id="PF07993"/>
    </source>
</evidence>
<keyword evidence="7 10" id="KW-0443">Lipid metabolism</keyword>
<comment type="catalytic activity">
    <reaction evidence="9 10">
        <text>a long-chain fatty acyl-CoA + 2 NADPH + 2 H(+) = a long-chain primary fatty alcohol + 2 NADP(+) + CoA</text>
        <dbReference type="Rhea" id="RHEA:52716"/>
        <dbReference type="ChEBI" id="CHEBI:15378"/>
        <dbReference type="ChEBI" id="CHEBI:57287"/>
        <dbReference type="ChEBI" id="CHEBI:57783"/>
        <dbReference type="ChEBI" id="CHEBI:58349"/>
        <dbReference type="ChEBI" id="CHEBI:77396"/>
        <dbReference type="ChEBI" id="CHEBI:83139"/>
        <dbReference type="EC" id="1.2.1.84"/>
    </reaction>
</comment>
<evidence type="ECO:0000313" key="14">
    <source>
        <dbReference type="RefSeq" id="XP_028145069.1"/>
    </source>
</evidence>
<feature type="domain" description="Fatty acyl-CoA reductase C-terminal" evidence="11">
    <location>
        <begin position="360"/>
        <end position="452"/>
    </location>
</feature>
<dbReference type="Pfam" id="PF07993">
    <property type="entry name" value="NAD_binding_4"/>
    <property type="match status" value="1"/>
</dbReference>
<dbReference type="RefSeq" id="XP_028145068.1">
    <property type="nucleotide sequence ID" value="XM_028289267.1"/>
</dbReference>
<accession>A0A6P7GMP2</accession>
<feature type="domain" description="Thioester reductase (TE)" evidence="12">
    <location>
        <begin position="17"/>
        <end position="285"/>
    </location>
</feature>
<dbReference type="GO" id="GO:0035336">
    <property type="term" value="P:long-chain fatty-acyl-CoA metabolic process"/>
    <property type="evidence" value="ECO:0007669"/>
    <property type="project" value="TreeGrafter"/>
</dbReference>
<dbReference type="RefSeq" id="XP_028145070.1">
    <property type="nucleotide sequence ID" value="XM_028289269.1"/>
</dbReference>
<name>A0A6P7GMP2_DIAVI</name>
<dbReference type="InterPro" id="IPR013120">
    <property type="entry name" value="FAR_NAD-bd"/>
</dbReference>
<evidence type="ECO:0000256" key="5">
    <source>
        <dbReference type="ARBA" id="ARBA00022857"/>
    </source>
</evidence>
<evidence type="ECO:0000259" key="11">
    <source>
        <dbReference type="Pfam" id="PF03015"/>
    </source>
</evidence>
<evidence type="ECO:0000313" key="13">
    <source>
        <dbReference type="RefSeq" id="XP_028145068.1"/>
    </source>
</evidence>
<keyword evidence="10" id="KW-0560">Oxidoreductase</keyword>
<proteinExistence type="inferred from homology"/>
<organism evidence="15">
    <name type="scientific">Diabrotica virgifera virgifera</name>
    <name type="common">western corn rootworm</name>
    <dbReference type="NCBI Taxonomy" id="50390"/>
    <lineage>
        <taxon>Eukaryota</taxon>
        <taxon>Metazoa</taxon>
        <taxon>Ecdysozoa</taxon>
        <taxon>Arthropoda</taxon>
        <taxon>Hexapoda</taxon>
        <taxon>Insecta</taxon>
        <taxon>Pterygota</taxon>
        <taxon>Neoptera</taxon>
        <taxon>Endopterygota</taxon>
        <taxon>Coleoptera</taxon>
        <taxon>Polyphaga</taxon>
        <taxon>Cucujiformia</taxon>
        <taxon>Chrysomeloidea</taxon>
        <taxon>Chrysomelidae</taxon>
        <taxon>Galerucinae</taxon>
        <taxon>Diabroticina</taxon>
        <taxon>Diabroticites</taxon>
        <taxon>Diabrotica</taxon>
    </lineage>
</organism>
<dbReference type="CDD" id="cd05236">
    <property type="entry name" value="FAR-N_SDR_e"/>
    <property type="match status" value="1"/>
</dbReference>
<gene>
    <name evidence="13 14 15" type="primary">LOC114338664</name>
</gene>
<dbReference type="PANTHER" id="PTHR11011:SF60">
    <property type="entry name" value="FATTY ACYL-COA REDUCTASE-RELATED"/>
    <property type="match status" value="1"/>
</dbReference>
<dbReference type="InterPro" id="IPR026055">
    <property type="entry name" value="FAR"/>
</dbReference>
<dbReference type="SUPFAM" id="SSF51735">
    <property type="entry name" value="NAD(P)-binding Rossmann-fold domains"/>
    <property type="match status" value="1"/>
</dbReference>
<dbReference type="Gene3D" id="3.40.50.720">
    <property type="entry name" value="NAD(P)-binding Rossmann-like Domain"/>
    <property type="match status" value="1"/>
</dbReference>
<dbReference type="Pfam" id="PF03015">
    <property type="entry name" value="Sterile"/>
    <property type="match status" value="1"/>
</dbReference>
<dbReference type="EC" id="1.2.1.84" evidence="10"/>
<evidence type="ECO:0000256" key="6">
    <source>
        <dbReference type="ARBA" id="ARBA00022989"/>
    </source>
</evidence>
<evidence type="ECO:0000256" key="2">
    <source>
        <dbReference type="ARBA" id="ARBA00005928"/>
    </source>
</evidence>
<keyword evidence="3 10" id="KW-0444">Lipid biosynthesis</keyword>
<evidence type="ECO:0000256" key="9">
    <source>
        <dbReference type="ARBA" id="ARBA00052530"/>
    </source>
</evidence>
<dbReference type="RefSeq" id="XP_028145069.1">
    <property type="nucleotide sequence ID" value="XM_028289268.1"/>
</dbReference>
<keyword evidence="5 10" id="KW-0521">NADP</keyword>
<sequence length="496" mass="57240">MDHTPIQQFYKDANVFITGGTGFMGKILVEKLLRSTEVGTLYLLVREKKGKHKDDRITEIFDDVVFKRLKSEKSKFRHRVQAISGDLMLPHLGLSESDRQLLISKVNVIIHMGATIKFNESIISALHANVYSTKLVIDLAKEMKHIKSIVYVSTAYSNCTRSEVEERLYDPPISYEKSVELIEKLSPKELEKSTSRLIGKWPNTYTFTKCIAESLVNKEGNKLPVAIFRPSIVESTYREPMEGWKNNFYGASGFYSALYTGFLQVNISSRDVVLDIVPVDMAISALIACAWDVSLKGNNRASSDIPVYNYVSGPENPVLLGELTDIFLIYARRYPSAQTLWKPHLIWANYYKFSILSFFLHTIPACILDILAICTFNKPRILDAYKKIHSSIICTAPFATKGWKFQNDNVQRVWLGMDHRDKETFFFNMKDVNWTSYIRSYVMGIRKYILKDSDKTLQAAKRKYRWLSIFNTTARWLMIIFIYNIFLRLFKAIMNK</sequence>
<dbReference type="GO" id="GO:0005777">
    <property type="term" value="C:peroxisome"/>
    <property type="evidence" value="ECO:0007669"/>
    <property type="project" value="TreeGrafter"/>
</dbReference>
<evidence type="ECO:0000256" key="10">
    <source>
        <dbReference type="RuleBase" id="RU363097"/>
    </source>
</evidence>
<keyword evidence="6 10" id="KW-1133">Transmembrane helix</keyword>
<comment type="function">
    <text evidence="10">Catalyzes the reduction of fatty acyl-CoA to fatty alcohols.</text>
</comment>
<keyword evidence="8 10" id="KW-0472">Membrane</keyword>
<evidence type="ECO:0000256" key="8">
    <source>
        <dbReference type="ARBA" id="ARBA00023136"/>
    </source>
</evidence>
<dbReference type="AlphaFoldDB" id="A0A6P7GMP2"/>
<evidence type="ECO:0000256" key="3">
    <source>
        <dbReference type="ARBA" id="ARBA00022516"/>
    </source>
</evidence>
<comment type="subcellular location">
    <subcellularLocation>
        <location evidence="1">Membrane</location>
        <topology evidence="1">Multi-pass membrane protein</topology>
    </subcellularLocation>
</comment>
<protein>
    <recommendedName>
        <fullName evidence="10">Fatty acyl-CoA reductase</fullName>
        <ecNumber evidence="10">1.2.1.84</ecNumber>
    </recommendedName>
</protein>
<dbReference type="GO" id="GO:0080019">
    <property type="term" value="F:alcohol-forming very long-chain fatty acyl-CoA reductase activity"/>
    <property type="evidence" value="ECO:0007669"/>
    <property type="project" value="InterPro"/>
</dbReference>
<dbReference type="CDD" id="cd09071">
    <property type="entry name" value="FAR_C"/>
    <property type="match status" value="1"/>
</dbReference>
<evidence type="ECO:0000313" key="15">
    <source>
        <dbReference type="RefSeq" id="XP_028145070.1"/>
    </source>
</evidence>
<dbReference type="FunFam" id="3.40.50.720:FF:000143">
    <property type="entry name" value="Fatty acyl-CoA reductase"/>
    <property type="match status" value="1"/>
</dbReference>
<dbReference type="InterPro" id="IPR033640">
    <property type="entry name" value="FAR_C"/>
</dbReference>
<dbReference type="GO" id="GO:0102965">
    <property type="term" value="F:alcohol-forming long-chain fatty acyl-CoA reductase activity"/>
    <property type="evidence" value="ECO:0007669"/>
    <property type="project" value="UniProtKB-EC"/>
</dbReference>
<evidence type="ECO:0000256" key="1">
    <source>
        <dbReference type="ARBA" id="ARBA00004141"/>
    </source>
</evidence>
<keyword evidence="4 10" id="KW-0812">Transmembrane</keyword>
<feature type="transmembrane region" description="Helical" evidence="10">
    <location>
        <begin position="466"/>
        <end position="486"/>
    </location>
</feature>